<dbReference type="GO" id="GO:0016020">
    <property type="term" value="C:membrane"/>
    <property type="evidence" value="ECO:0007669"/>
    <property type="project" value="TreeGrafter"/>
</dbReference>
<dbReference type="Gene3D" id="1.20.120.1630">
    <property type="match status" value="1"/>
</dbReference>
<sequence>MKIKHPINLHKALTFIFIFALMAFYDNYTIAPWIYLSLHGTYGILWLIKDKLYPDKQWEEEISIPMGIFTFIVLGSYWVAPFLLISRSVKPSAPLIAAAVATNIVGIFLHYSSDAQKYYTLKYQKGLITEGFFSGSRNPNYLGEILIYLSYAMLTQHWLPFAILGAFTAGIFIPNMLKKDKSLSRYPECTEYKQKSGLLIPNIFIAKSPQVEGSKTPPLSD</sequence>
<dbReference type="PROSITE" id="PS50244">
    <property type="entry name" value="S5A_REDUCTASE"/>
    <property type="match status" value="1"/>
</dbReference>
<organism evidence="2 3">
    <name type="scientific">Hyella patelloides LEGE 07179</name>
    <dbReference type="NCBI Taxonomy" id="945734"/>
    <lineage>
        <taxon>Bacteria</taxon>
        <taxon>Bacillati</taxon>
        <taxon>Cyanobacteriota</taxon>
        <taxon>Cyanophyceae</taxon>
        <taxon>Pleurocapsales</taxon>
        <taxon>Hyellaceae</taxon>
        <taxon>Hyella</taxon>
    </lineage>
</organism>
<feature type="transmembrane region" description="Helical" evidence="1">
    <location>
        <begin position="158"/>
        <end position="177"/>
    </location>
</feature>
<evidence type="ECO:0000313" key="2">
    <source>
        <dbReference type="EMBL" id="VEP12108.1"/>
    </source>
</evidence>
<feature type="transmembrane region" description="Helical" evidence="1">
    <location>
        <begin position="12"/>
        <end position="36"/>
    </location>
</feature>
<feature type="transmembrane region" description="Helical" evidence="1">
    <location>
        <begin position="62"/>
        <end position="85"/>
    </location>
</feature>
<dbReference type="PANTHER" id="PTHR32251:SF33">
    <property type="entry name" value="STEROID 5-ALPHA REDUCTASE C-TERMINAL DOMAIN-CONTAINING PROTEIN"/>
    <property type="match status" value="1"/>
</dbReference>
<dbReference type="PANTHER" id="PTHR32251">
    <property type="entry name" value="3-OXO-5-ALPHA-STEROID 4-DEHYDROGENASE"/>
    <property type="match status" value="1"/>
</dbReference>
<dbReference type="AlphaFoldDB" id="A0A563VL12"/>
<dbReference type="OrthoDB" id="9779233at2"/>
<reference evidence="2 3" key="1">
    <citation type="submission" date="2019-01" db="EMBL/GenBank/DDBJ databases">
        <authorList>
            <person name="Brito A."/>
        </authorList>
    </citation>
    <scope>NUCLEOTIDE SEQUENCE [LARGE SCALE GENOMIC DNA]</scope>
    <source>
        <strain evidence="2">1</strain>
    </source>
</reference>
<proteinExistence type="predicted"/>
<gene>
    <name evidence="2" type="ORF">H1P_1340008</name>
</gene>
<dbReference type="Pfam" id="PF06966">
    <property type="entry name" value="DUF1295"/>
    <property type="match status" value="1"/>
</dbReference>
<keyword evidence="1" id="KW-1133">Transmembrane helix</keyword>
<evidence type="ECO:0000313" key="3">
    <source>
        <dbReference type="Proteomes" id="UP000320055"/>
    </source>
</evidence>
<protein>
    <submittedName>
        <fullName evidence="2">Steroid 5-alpha reductase</fullName>
    </submittedName>
</protein>
<dbReference type="Proteomes" id="UP000320055">
    <property type="component" value="Unassembled WGS sequence"/>
</dbReference>
<dbReference type="EMBL" id="CAACVJ010000040">
    <property type="protein sequence ID" value="VEP12108.1"/>
    <property type="molecule type" value="Genomic_DNA"/>
</dbReference>
<dbReference type="RefSeq" id="WP_144869974.1">
    <property type="nucleotide sequence ID" value="NZ_LR213886.1"/>
</dbReference>
<name>A0A563VL12_9CYAN</name>
<dbReference type="InterPro" id="IPR010721">
    <property type="entry name" value="UstE-like"/>
</dbReference>
<feature type="transmembrane region" description="Helical" evidence="1">
    <location>
        <begin position="92"/>
        <end position="111"/>
    </location>
</feature>
<accession>A0A563VL12</accession>
<evidence type="ECO:0000256" key="1">
    <source>
        <dbReference type="SAM" id="Phobius"/>
    </source>
</evidence>
<keyword evidence="3" id="KW-1185">Reference proteome</keyword>
<keyword evidence="1" id="KW-0812">Transmembrane</keyword>
<keyword evidence="1" id="KW-0472">Membrane</keyword>